<evidence type="ECO:0000313" key="13">
    <source>
        <dbReference type="Proteomes" id="UP000007305"/>
    </source>
</evidence>
<dbReference type="Gramene" id="Zm00001eb089490_T001">
    <property type="protein sequence ID" value="Zm00001eb089490_P001"/>
    <property type="gene ID" value="Zm00001eb089490"/>
</dbReference>
<proteinExistence type="evidence at protein level"/>
<dbReference type="InterPro" id="IPR042197">
    <property type="entry name" value="Apaf_helical"/>
</dbReference>
<evidence type="ECO:0000313" key="12">
    <source>
        <dbReference type="EnsemblPlants" id="Zm00001eb089490_P001"/>
    </source>
</evidence>
<organism evidence="11">
    <name type="scientific">Zea mays</name>
    <name type="common">Maize</name>
    <dbReference type="NCBI Taxonomy" id="4577"/>
    <lineage>
        <taxon>Eukaryota</taxon>
        <taxon>Viridiplantae</taxon>
        <taxon>Streptophyta</taxon>
        <taxon>Embryophyta</taxon>
        <taxon>Tracheophyta</taxon>
        <taxon>Spermatophyta</taxon>
        <taxon>Magnoliopsida</taxon>
        <taxon>Liliopsida</taxon>
        <taxon>Poales</taxon>
        <taxon>Poaceae</taxon>
        <taxon>PACMAD clade</taxon>
        <taxon>Panicoideae</taxon>
        <taxon>Andropogonodae</taxon>
        <taxon>Andropogoneae</taxon>
        <taxon>Tripsacinae</taxon>
        <taxon>Zea</taxon>
    </lineage>
</organism>
<feature type="domain" description="Disease resistance N-terminal" evidence="8">
    <location>
        <begin position="7"/>
        <end position="100"/>
    </location>
</feature>
<dbReference type="Gene3D" id="1.10.10.10">
    <property type="entry name" value="Winged helix-like DNA-binding domain superfamily/Winged helix DNA-binding domain"/>
    <property type="match status" value="1"/>
</dbReference>
<evidence type="ECO:0000259" key="9">
    <source>
        <dbReference type="Pfam" id="PF23559"/>
    </source>
</evidence>
<evidence type="ECO:0000259" key="10">
    <source>
        <dbReference type="Pfam" id="PF23598"/>
    </source>
</evidence>
<reference evidence="12" key="2">
    <citation type="submission" date="2019-07" db="EMBL/GenBank/DDBJ databases">
        <authorList>
            <person name="Seetharam A."/>
            <person name="Woodhouse M."/>
            <person name="Cannon E."/>
        </authorList>
    </citation>
    <scope>NUCLEOTIDE SEQUENCE [LARGE SCALE GENOMIC DNA]</scope>
    <source>
        <strain evidence="12">cv. B73</strain>
    </source>
</reference>
<keyword evidence="14" id="KW-1267">Proteomics identification</keyword>
<dbReference type="InterPro" id="IPR002182">
    <property type="entry name" value="NB-ARC"/>
</dbReference>
<dbReference type="SUPFAM" id="SSF52047">
    <property type="entry name" value="RNI-like"/>
    <property type="match status" value="1"/>
</dbReference>
<dbReference type="InterPro" id="IPR055414">
    <property type="entry name" value="LRR_R13L4/SHOC2-like"/>
</dbReference>
<evidence type="ECO:0000256" key="3">
    <source>
        <dbReference type="ARBA" id="ARBA00022737"/>
    </source>
</evidence>
<dbReference type="EMBL" id="CM007648">
    <property type="protein sequence ID" value="ONM19078.1"/>
    <property type="molecule type" value="Genomic_DNA"/>
</dbReference>
<dbReference type="InterPro" id="IPR036388">
    <property type="entry name" value="WH-like_DNA-bd_sf"/>
</dbReference>
<dbReference type="PaxDb" id="4577-GRMZM2G076474_P01"/>
<feature type="domain" description="NB-ARC" evidence="7">
    <location>
        <begin position="213"/>
        <end position="356"/>
    </location>
</feature>
<evidence type="ECO:0000256" key="6">
    <source>
        <dbReference type="ARBA" id="ARBA00023054"/>
    </source>
</evidence>
<evidence type="ECO:0000313" key="11">
    <source>
        <dbReference type="EMBL" id="ONM19078.1"/>
    </source>
</evidence>
<keyword evidence="6" id="KW-0175">Coiled coil</keyword>
<dbReference type="GO" id="GO:0043531">
    <property type="term" value="F:ADP binding"/>
    <property type="evidence" value="ECO:0007669"/>
    <property type="project" value="InterPro"/>
</dbReference>
<dbReference type="InterPro" id="IPR038005">
    <property type="entry name" value="RX-like_CC"/>
</dbReference>
<dbReference type="Gene3D" id="1.10.8.430">
    <property type="entry name" value="Helical domain of apoptotic protease-activating factors"/>
    <property type="match status" value="1"/>
</dbReference>
<dbReference type="SUPFAM" id="SSF52540">
    <property type="entry name" value="P-loop containing nucleoside triphosphate hydrolases"/>
    <property type="match status" value="1"/>
</dbReference>
<dbReference type="InterPro" id="IPR041118">
    <property type="entry name" value="Rx_N"/>
</dbReference>
<dbReference type="InterPro" id="IPR032675">
    <property type="entry name" value="LRR_dom_sf"/>
</dbReference>
<dbReference type="AlphaFoldDB" id="A0A1D6EFX2"/>
<dbReference type="Pfam" id="PF18052">
    <property type="entry name" value="Rx_N"/>
    <property type="match status" value="1"/>
</dbReference>
<dbReference type="PANTHER" id="PTHR23155">
    <property type="entry name" value="DISEASE RESISTANCE PROTEIN RP"/>
    <property type="match status" value="1"/>
</dbReference>
<evidence type="ECO:0000256" key="4">
    <source>
        <dbReference type="ARBA" id="ARBA00022741"/>
    </source>
</evidence>
<dbReference type="ExpressionAtlas" id="A0A1D6EFX2">
    <property type="expression patterns" value="baseline and differential"/>
</dbReference>
<reference evidence="11 13" key="1">
    <citation type="submission" date="2015-12" db="EMBL/GenBank/DDBJ databases">
        <title>Update maize B73 reference genome by single molecule sequencing technologies.</title>
        <authorList>
            <consortium name="Maize Genome Sequencing Project"/>
            <person name="Ware D."/>
        </authorList>
    </citation>
    <scope>NUCLEOTIDE SEQUENCE [LARGE SCALE GENOMIC DNA]</scope>
    <source>
        <strain evidence="13">cv. B73</strain>
        <tissue evidence="11">Seedling</tissue>
    </source>
</reference>
<dbReference type="InterPro" id="IPR058922">
    <property type="entry name" value="WHD_DRP"/>
</dbReference>
<keyword evidence="2" id="KW-0433">Leucine-rich repeat</keyword>
<dbReference type="Pfam" id="PF23559">
    <property type="entry name" value="WHD_DRP"/>
    <property type="match status" value="1"/>
</dbReference>
<evidence type="ECO:0000256" key="1">
    <source>
        <dbReference type="ARBA" id="ARBA00008894"/>
    </source>
</evidence>
<dbReference type="eggNOG" id="KOG4658">
    <property type="taxonomic scope" value="Eukaryota"/>
</dbReference>
<protein>
    <submittedName>
        <fullName evidence="11 12">Uncharacterized protein</fullName>
    </submittedName>
</protein>
<gene>
    <name evidence="12" type="primary">LOC103646882</name>
    <name evidence="11" type="ORF">ZEAMMB73_Zm00001d004526</name>
</gene>
<dbReference type="GO" id="GO:0009626">
    <property type="term" value="P:plant-type hypersensitive response"/>
    <property type="evidence" value="ECO:0007669"/>
    <property type="project" value="UniProtKB-ARBA"/>
</dbReference>
<dbReference type="Gene3D" id="3.40.50.300">
    <property type="entry name" value="P-loop containing nucleotide triphosphate hydrolases"/>
    <property type="match status" value="1"/>
</dbReference>
<dbReference type="Gene3D" id="1.20.5.4130">
    <property type="match status" value="1"/>
</dbReference>
<accession>A0A1D6EFX2</accession>
<dbReference type="CDD" id="cd14798">
    <property type="entry name" value="RX-CC_like"/>
    <property type="match status" value="1"/>
</dbReference>
<dbReference type="FunFam" id="1.10.10.10:FF:000322">
    <property type="entry name" value="Probable disease resistance protein At1g63360"/>
    <property type="match status" value="1"/>
</dbReference>
<dbReference type="EnsemblPlants" id="Zm00001eb089490_T001">
    <property type="protein sequence ID" value="Zm00001eb089490_P001"/>
    <property type="gene ID" value="Zm00001eb089490"/>
</dbReference>
<dbReference type="RefSeq" id="XP_008669732.1">
    <property type="nucleotide sequence ID" value="XM_008671510.3"/>
</dbReference>
<dbReference type="GeneID" id="103646882"/>
<feature type="domain" description="Disease resistance R13L4/SHOC-2-like LRR" evidence="10">
    <location>
        <begin position="581"/>
        <end position="986"/>
    </location>
</feature>
<dbReference type="Pfam" id="PF23598">
    <property type="entry name" value="LRR_14"/>
    <property type="match status" value="1"/>
</dbReference>
<dbReference type="PANTHER" id="PTHR23155:SF1116">
    <property type="entry name" value="OS12G0273300 PROTEIN"/>
    <property type="match status" value="1"/>
</dbReference>
<dbReference type="InterPro" id="IPR044974">
    <property type="entry name" value="Disease_R_plants"/>
</dbReference>
<dbReference type="GO" id="GO:0042742">
    <property type="term" value="P:defense response to bacterium"/>
    <property type="evidence" value="ECO:0007669"/>
    <property type="project" value="UniProtKB-ARBA"/>
</dbReference>
<sequence>MDLVAGAVGSIIRKLGELLLAEYQLQACLPEEIESLKNELESAHVALRTVAEVPPEHLDQQVQLWAREVREASYDMEDILDTFLVNDAPAEKKDGLGKRRRLGRRLLDNIAGAMEKMRKLFKKSKECHTIAGAIEKMKERLREVADRRDRYAVPVAAPAPARTLDPRLAYMHREAAQLVGMDRSKAEVMAMLLPLPSSRCPEDDIDVSASGGDKMKIVSVVGAGGLGKTTLAKAVYDELKPRYDYEAFVSVGRKPDLVQVFTSIFFRLDVHKHEAIREVKDLQLLTDGLRTFLQDKRYLIVIDDVWDTESWETIKLAFDQKNKQSRVITTTRNRQVASSEKVYELHPLPHDSSKKLFYMRLFGGEDKCPANHPEEASQRILNKCGGVPLAIITMASLLVGKSREDWLEVCSSRGFYRGGGKDNNKQVDDTVWILSLSYYDLPSYLKPCLLYLSVYPEDYEVERERLIWKWVAEGFIEKKAGSSSSLFEQGEEYFHELINRCMIQAVGDDKEVADAIFGCRVHDMVLDLIRDISNEENFITVSYDDGRRGATSSSSSRHVVRRLAHQNRRITEEDNPVSGSMRSLVACGCDMDGWVLHTSSNKLLRVLALEKCTPPSMDIGHLGKLLHLRYLGLHGTRIKTLPEEIGSLKFLQALDLEDTKISRLPQTVCLLTQLMYLRGATGVTTLPDGFLGQVTSLEELHICLPTKDDEYSQKKFMQDMGKQGEIRMLVLYGNRIELDPWMQSSLVQSLGGLYKLQTLVVRHYADGVAAAQGSWDTAKLRRRLRILNLDVLRFHRVPSCIDPARLPNLSHLQLLVVHLDEAGLRALGGLPELTYLALSLKPRSLNSSSCKATVADVVAADGFFLKLRSLKLYGWMVQLVPSEDSASVSLSIWNEGAEGSTRDCTAGRVAPAIMPDLIHLEFNVPIAALYKITNNGCSCYSLGWECLPSLHKIKALVDYDGTYTADFEKPVAEMMQAAKLHPNQPIIEMVTQL</sequence>
<dbReference type="KEGG" id="zma:103646882"/>
<evidence type="ECO:0000259" key="7">
    <source>
        <dbReference type="Pfam" id="PF00931"/>
    </source>
</evidence>
<dbReference type="OMA" id="KECHTIA"/>
<evidence type="ECO:0000256" key="2">
    <source>
        <dbReference type="ARBA" id="ARBA00022614"/>
    </source>
</evidence>
<evidence type="ECO:0007829" key="14">
    <source>
        <dbReference type="PeptideAtlas" id="A0A1D6EFX2"/>
    </source>
</evidence>
<evidence type="ECO:0000259" key="8">
    <source>
        <dbReference type="Pfam" id="PF18052"/>
    </source>
</evidence>
<dbReference type="OrthoDB" id="688442at2759"/>
<comment type="similarity">
    <text evidence="1">Belongs to the disease resistance NB-LRR family.</text>
</comment>
<evidence type="ECO:0000256" key="5">
    <source>
        <dbReference type="ARBA" id="ARBA00022821"/>
    </source>
</evidence>
<feature type="domain" description="Disease resistance protein winged helix" evidence="9">
    <location>
        <begin position="454"/>
        <end position="529"/>
    </location>
</feature>
<reference evidence="12" key="3">
    <citation type="submission" date="2021-05" db="UniProtKB">
        <authorList>
            <consortium name="EnsemblPlants"/>
        </authorList>
    </citation>
    <scope>IDENTIFICATION</scope>
    <source>
        <strain evidence="12">cv. B73</strain>
    </source>
</reference>
<dbReference type="Gene3D" id="3.80.10.10">
    <property type="entry name" value="Ribonuclease Inhibitor"/>
    <property type="match status" value="1"/>
</dbReference>
<dbReference type="InterPro" id="IPR027417">
    <property type="entry name" value="P-loop_NTPase"/>
</dbReference>
<keyword evidence="3" id="KW-0677">Repeat</keyword>
<dbReference type="Pfam" id="PF00931">
    <property type="entry name" value="NB-ARC"/>
    <property type="match status" value="1"/>
</dbReference>
<dbReference type="PRINTS" id="PR00364">
    <property type="entry name" value="DISEASERSIST"/>
</dbReference>
<dbReference type="Proteomes" id="UP000007305">
    <property type="component" value="Chromosome 2"/>
</dbReference>
<dbReference type="SMR" id="A0A1D6EFX2"/>
<dbReference type="GO" id="GO:0098542">
    <property type="term" value="P:defense response to other organism"/>
    <property type="evidence" value="ECO:0000318"/>
    <property type="project" value="GO_Central"/>
</dbReference>
<name>A0A1D6EFX2_MAIZE</name>
<keyword evidence="4" id="KW-0547">Nucleotide-binding</keyword>
<keyword evidence="13" id="KW-1185">Reference proteome</keyword>
<keyword evidence="5" id="KW-0611">Plant defense</keyword>
<dbReference type="GO" id="GO:0002758">
    <property type="term" value="P:innate immune response-activating signaling pathway"/>
    <property type="evidence" value="ECO:0007669"/>
    <property type="project" value="UniProtKB-ARBA"/>
</dbReference>